<dbReference type="PANTHER" id="PTHR23523:SF2">
    <property type="entry name" value="2-NITROIMIDAZOLE TRANSPORTER"/>
    <property type="match status" value="1"/>
</dbReference>
<feature type="compositionally biased region" description="Basic and acidic residues" evidence="5">
    <location>
        <begin position="439"/>
        <end position="457"/>
    </location>
</feature>
<organism evidence="8 9">
    <name type="scientific">Actinopolyspora xinjiangensis</name>
    <dbReference type="NCBI Taxonomy" id="405564"/>
    <lineage>
        <taxon>Bacteria</taxon>
        <taxon>Bacillati</taxon>
        <taxon>Actinomycetota</taxon>
        <taxon>Actinomycetes</taxon>
        <taxon>Actinopolysporales</taxon>
        <taxon>Actinopolysporaceae</taxon>
        <taxon>Actinopolyspora</taxon>
    </lineage>
</organism>
<feature type="region of interest" description="Disordered" evidence="5">
    <location>
        <begin position="427"/>
        <end position="467"/>
    </location>
</feature>
<feature type="transmembrane region" description="Helical" evidence="6">
    <location>
        <begin position="292"/>
        <end position="312"/>
    </location>
</feature>
<evidence type="ECO:0000256" key="1">
    <source>
        <dbReference type="ARBA" id="ARBA00004651"/>
    </source>
</evidence>
<evidence type="ECO:0000256" key="2">
    <source>
        <dbReference type="ARBA" id="ARBA00022692"/>
    </source>
</evidence>
<protein>
    <submittedName>
        <fullName evidence="8">MFS transporter, CP family, cyanate transporter</fullName>
    </submittedName>
</protein>
<accession>A0A1H0WPR5</accession>
<comment type="subcellular location">
    <subcellularLocation>
        <location evidence="1">Cell membrane</location>
        <topology evidence="1">Multi-pass membrane protein</topology>
    </subcellularLocation>
</comment>
<feature type="transmembrane region" description="Helical" evidence="6">
    <location>
        <begin position="226"/>
        <end position="246"/>
    </location>
</feature>
<feature type="domain" description="Major facilitator superfamily (MFS) profile" evidence="7">
    <location>
        <begin position="25"/>
        <end position="407"/>
    </location>
</feature>
<feature type="transmembrane region" description="Helical" evidence="6">
    <location>
        <begin position="179"/>
        <end position="200"/>
    </location>
</feature>
<keyword evidence="2 6" id="KW-0812">Transmembrane</keyword>
<dbReference type="InterPro" id="IPR052524">
    <property type="entry name" value="MFS_Cyanate_Porter"/>
</dbReference>
<dbReference type="SUPFAM" id="SSF103473">
    <property type="entry name" value="MFS general substrate transporter"/>
    <property type="match status" value="1"/>
</dbReference>
<evidence type="ECO:0000313" key="8">
    <source>
        <dbReference type="EMBL" id="SDP92445.1"/>
    </source>
</evidence>
<evidence type="ECO:0000256" key="3">
    <source>
        <dbReference type="ARBA" id="ARBA00022989"/>
    </source>
</evidence>
<feature type="transmembrane region" description="Helical" evidence="6">
    <location>
        <begin position="152"/>
        <end position="173"/>
    </location>
</feature>
<evidence type="ECO:0000256" key="5">
    <source>
        <dbReference type="SAM" id="MobiDB-lite"/>
    </source>
</evidence>
<evidence type="ECO:0000256" key="6">
    <source>
        <dbReference type="SAM" id="Phobius"/>
    </source>
</evidence>
<dbReference type="CDD" id="cd17339">
    <property type="entry name" value="MFS_NIMT_CynX_like"/>
    <property type="match status" value="1"/>
</dbReference>
<keyword evidence="9" id="KW-1185">Reference proteome</keyword>
<keyword evidence="4 6" id="KW-0472">Membrane</keyword>
<dbReference type="GO" id="GO:0022857">
    <property type="term" value="F:transmembrane transporter activity"/>
    <property type="evidence" value="ECO:0007669"/>
    <property type="project" value="InterPro"/>
</dbReference>
<dbReference type="Gene3D" id="1.20.1250.20">
    <property type="entry name" value="MFS general substrate transporter like domains"/>
    <property type="match status" value="2"/>
</dbReference>
<dbReference type="Proteomes" id="UP000199497">
    <property type="component" value="Unassembled WGS sequence"/>
</dbReference>
<dbReference type="OrthoDB" id="5317164at2"/>
<feature type="transmembrane region" description="Helical" evidence="6">
    <location>
        <begin position="266"/>
        <end position="285"/>
    </location>
</feature>
<feature type="transmembrane region" description="Helical" evidence="6">
    <location>
        <begin position="95"/>
        <end position="112"/>
    </location>
</feature>
<feature type="transmembrane region" description="Helical" evidence="6">
    <location>
        <begin position="381"/>
        <end position="402"/>
    </location>
</feature>
<dbReference type="InterPro" id="IPR036259">
    <property type="entry name" value="MFS_trans_sf"/>
</dbReference>
<dbReference type="PANTHER" id="PTHR23523">
    <property type="match status" value="1"/>
</dbReference>
<evidence type="ECO:0000313" key="9">
    <source>
        <dbReference type="Proteomes" id="UP000199497"/>
    </source>
</evidence>
<feature type="transmembrane region" description="Helical" evidence="6">
    <location>
        <begin position="23"/>
        <end position="44"/>
    </location>
</feature>
<evidence type="ECO:0000256" key="4">
    <source>
        <dbReference type="ARBA" id="ARBA00023136"/>
    </source>
</evidence>
<feature type="transmembrane region" description="Helical" evidence="6">
    <location>
        <begin position="318"/>
        <end position="341"/>
    </location>
</feature>
<dbReference type="Pfam" id="PF07690">
    <property type="entry name" value="MFS_1"/>
    <property type="match status" value="1"/>
</dbReference>
<gene>
    <name evidence="8" type="ORF">SAMN04487905_113122</name>
</gene>
<dbReference type="InterPro" id="IPR011701">
    <property type="entry name" value="MFS"/>
</dbReference>
<proteinExistence type="predicted"/>
<dbReference type="PROSITE" id="PS50850">
    <property type="entry name" value="MFS"/>
    <property type="match status" value="1"/>
</dbReference>
<feature type="transmembrane region" description="Helical" evidence="6">
    <location>
        <begin position="118"/>
        <end position="140"/>
    </location>
</feature>
<feature type="compositionally biased region" description="Polar residues" evidence="5">
    <location>
        <begin position="427"/>
        <end position="437"/>
    </location>
</feature>
<dbReference type="EMBL" id="FNJR01000013">
    <property type="protein sequence ID" value="SDP92445.1"/>
    <property type="molecule type" value="Genomic_DNA"/>
</dbReference>
<dbReference type="GO" id="GO:0005886">
    <property type="term" value="C:plasma membrane"/>
    <property type="evidence" value="ECO:0007669"/>
    <property type="project" value="UniProtKB-SubCell"/>
</dbReference>
<reference evidence="9" key="1">
    <citation type="submission" date="2016-10" db="EMBL/GenBank/DDBJ databases">
        <authorList>
            <person name="Varghese N."/>
            <person name="Submissions S."/>
        </authorList>
    </citation>
    <scope>NUCLEOTIDE SEQUENCE [LARGE SCALE GENOMIC DNA]</scope>
    <source>
        <strain evidence="9">DSM 46732</strain>
    </source>
</reference>
<dbReference type="AlphaFoldDB" id="A0A1H0WPR5"/>
<keyword evidence="3 6" id="KW-1133">Transmembrane helix</keyword>
<dbReference type="InterPro" id="IPR020846">
    <property type="entry name" value="MFS_dom"/>
</dbReference>
<sequence length="467" mass="48092">MLNDTTGIAGSGAGVPKRNKSNAFSLLLSAAGILIVAINLRPAIASVAPVVGQIQSETGLSNTATGLLTTVPLLCFVLLSTTAPRLGRSYGEERTIALALLLLLAGILLRVVPAAVALFGGTVLVGIAITGGNVLIPTVIKKRFGSQSGVMTGLYTMGISIGTAAAAGLTIPWQQLAGVGWRTALAVWAVPVGLAVLLWLPQHREGRPTSGGTTGSLRGGQAWRSALGWGVTGFFALLSLTFYTVIAWLPKMLTESGMDPATGGQMLSLANLVGIPFSLTAPIVAARSSRQVWITTSFPGLLLLGLLGLTLSPGVGTVLWVLILGVGLGGTIGIGFMLVVLRAADSQGAAALAAMSQTAGYSVAATGPILTGALRDLTGSWTLPLLSLCLLVAIQIPIGMFVGQNRQFGGTGGTGQVVLRSRVTYPRSSGRSWTSFTARRPEVREEPFVPGDDERFPAEGSSVTRDT</sequence>
<feature type="transmembrane region" description="Helical" evidence="6">
    <location>
        <begin position="64"/>
        <end position="83"/>
    </location>
</feature>
<evidence type="ECO:0000259" key="7">
    <source>
        <dbReference type="PROSITE" id="PS50850"/>
    </source>
</evidence>
<name>A0A1H0WPR5_9ACTN</name>
<feature type="transmembrane region" description="Helical" evidence="6">
    <location>
        <begin position="348"/>
        <end position="369"/>
    </location>
</feature>